<evidence type="ECO:0000256" key="3">
    <source>
        <dbReference type="ARBA" id="ARBA00023136"/>
    </source>
</evidence>
<feature type="chain" id="PRO_5038829009" description="ABC transporter substrate-binding protein" evidence="6">
    <location>
        <begin position="28"/>
        <end position="522"/>
    </location>
</feature>
<keyword evidence="5" id="KW-0449">Lipoprotein</keyword>
<dbReference type="RefSeq" id="WP_068665930.1">
    <property type="nucleotide sequence ID" value="NZ_LYPB01000072.1"/>
</dbReference>
<keyword evidence="1" id="KW-1003">Cell membrane</keyword>
<dbReference type="SUPFAM" id="SSF53850">
    <property type="entry name" value="Periplasmic binding protein-like II"/>
    <property type="match status" value="1"/>
</dbReference>
<name>A0A198A8L0_9BACL</name>
<feature type="signal peptide" evidence="6">
    <location>
        <begin position="1"/>
        <end position="27"/>
    </location>
</feature>
<dbReference type="Gene3D" id="3.40.190.10">
    <property type="entry name" value="Periplasmic binding protein-like II"/>
    <property type="match status" value="2"/>
</dbReference>
<dbReference type="EMBL" id="LYPB01000072">
    <property type="protein sequence ID" value="OAS17440.1"/>
    <property type="molecule type" value="Genomic_DNA"/>
</dbReference>
<keyword evidence="2 6" id="KW-0732">Signal</keyword>
<comment type="caution">
    <text evidence="7">The sequence shown here is derived from an EMBL/GenBank/DDBJ whole genome shotgun (WGS) entry which is preliminary data.</text>
</comment>
<dbReference type="PANTHER" id="PTHR43649">
    <property type="entry name" value="ARABINOSE-BINDING PROTEIN-RELATED"/>
    <property type="match status" value="1"/>
</dbReference>
<organism evidence="7 8">
    <name type="scientific">Paenibacillus oryzisoli</name>
    <dbReference type="NCBI Taxonomy" id="1850517"/>
    <lineage>
        <taxon>Bacteria</taxon>
        <taxon>Bacillati</taxon>
        <taxon>Bacillota</taxon>
        <taxon>Bacilli</taxon>
        <taxon>Bacillales</taxon>
        <taxon>Paenibacillaceae</taxon>
        <taxon>Paenibacillus</taxon>
    </lineage>
</organism>
<evidence type="ECO:0000313" key="7">
    <source>
        <dbReference type="EMBL" id="OAS17440.1"/>
    </source>
</evidence>
<keyword evidence="3" id="KW-0472">Membrane</keyword>
<keyword evidence="8" id="KW-1185">Reference proteome</keyword>
<evidence type="ECO:0008006" key="9">
    <source>
        <dbReference type="Google" id="ProtNLM"/>
    </source>
</evidence>
<evidence type="ECO:0000256" key="1">
    <source>
        <dbReference type="ARBA" id="ARBA00022475"/>
    </source>
</evidence>
<sequence>MLAKRGGKGWAALVVVCSLTLTACSNGGEDGTSSTTSPSATNAEQSKPIEIKWMVPTADLTANSRTVQVLQEKFNVKINYYSIPQADYVQKQQILLTSGDVPDVMFIYDPNQLFKYASQGLIAEMPVKSIEQNAPKTKSVLDSFAKQGWFYTNLNGKNYGLPTTYYTGQFNAKQGWRMDLLKKAGVDKIPETIDEMTAAFAKLKQIGVYGMSTNGNSYYFQFWSIFGAYGVMPTQWMLKDGKVVNGAIVSEAKEALTLLADWYAKGYIDPEFVTGKDLDKKLVEGKVAYTHSTSMAAFDASNPQSALSSMKKITPNAEFQVAPLPKGPRGQQGGWAWGTAGSVFAFGKQMEQQPEKVKKVFEIMEAMRNDEQVFLDAGVGIKGTHWDYNTPSDSQSGIKFLPPYDDSAKLATDGLKNNFDTLFAGGPAPTIFEKALGKSSVELLNRYNKPVWDIFGKSDVLPSSGKYWADLTKLKLDVYAQIIRGDKPLTYFDDFVKQWNDMGGTQLEKEANELYKSVLGSK</sequence>
<dbReference type="AlphaFoldDB" id="A0A198A8L0"/>
<evidence type="ECO:0000256" key="5">
    <source>
        <dbReference type="ARBA" id="ARBA00023288"/>
    </source>
</evidence>
<dbReference type="InterPro" id="IPR006059">
    <property type="entry name" value="SBP"/>
</dbReference>
<dbReference type="PROSITE" id="PS51257">
    <property type="entry name" value="PROKAR_LIPOPROTEIN"/>
    <property type="match status" value="1"/>
</dbReference>
<reference evidence="7 8" key="1">
    <citation type="submission" date="2016-05" db="EMBL/GenBank/DDBJ databases">
        <title>Paenibacillus sp. 1ZS3-15 nov., isolated from the rhizosphere soil.</title>
        <authorList>
            <person name="Zhang X.X."/>
            <person name="Zhang J."/>
        </authorList>
    </citation>
    <scope>NUCLEOTIDE SEQUENCE [LARGE SCALE GENOMIC DNA]</scope>
    <source>
        <strain evidence="7 8">1ZS3-15</strain>
    </source>
</reference>
<evidence type="ECO:0000256" key="6">
    <source>
        <dbReference type="SAM" id="SignalP"/>
    </source>
</evidence>
<evidence type="ECO:0000256" key="4">
    <source>
        <dbReference type="ARBA" id="ARBA00023139"/>
    </source>
</evidence>
<protein>
    <recommendedName>
        <fullName evidence="9">ABC transporter substrate-binding protein</fullName>
    </recommendedName>
</protein>
<accession>A0A198A8L0</accession>
<dbReference type="STRING" id="1850517.A8708_21980"/>
<dbReference type="PANTHER" id="PTHR43649:SF33">
    <property type="entry name" value="POLYGALACTURONAN_RHAMNOGALACTURONAN-BINDING PROTEIN YTCQ"/>
    <property type="match status" value="1"/>
</dbReference>
<gene>
    <name evidence="7" type="ORF">A8708_21980</name>
</gene>
<dbReference type="OrthoDB" id="2649544at2"/>
<keyword evidence="4" id="KW-0564">Palmitate</keyword>
<dbReference type="InterPro" id="IPR050490">
    <property type="entry name" value="Bact_solute-bd_prot1"/>
</dbReference>
<dbReference type="Proteomes" id="UP000078454">
    <property type="component" value="Unassembled WGS sequence"/>
</dbReference>
<proteinExistence type="predicted"/>
<evidence type="ECO:0000313" key="8">
    <source>
        <dbReference type="Proteomes" id="UP000078454"/>
    </source>
</evidence>
<dbReference type="Pfam" id="PF01547">
    <property type="entry name" value="SBP_bac_1"/>
    <property type="match status" value="1"/>
</dbReference>
<evidence type="ECO:0000256" key="2">
    <source>
        <dbReference type="ARBA" id="ARBA00022729"/>
    </source>
</evidence>